<dbReference type="GO" id="GO:0003700">
    <property type="term" value="F:DNA-binding transcription factor activity"/>
    <property type="evidence" value="ECO:0007669"/>
    <property type="project" value="InterPro"/>
</dbReference>
<dbReference type="GO" id="GO:0005634">
    <property type="term" value="C:nucleus"/>
    <property type="evidence" value="ECO:0007669"/>
    <property type="project" value="UniProtKB-SubCell"/>
</dbReference>
<protein>
    <recommendedName>
        <fullName evidence="9">AP2/ERF domain-containing protein</fullName>
    </recommendedName>
</protein>
<dbReference type="GO" id="GO:0000976">
    <property type="term" value="F:transcription cis-regulatory region binding"/>
    <property type="evidence" value="ECO:0007669"/>
    <property type="project" value="TreeGrafter"/>
</dbReference>
<dbReference type="PANTHER" id="PTHR31241">
    <property type="entry name" value="DEHYDRATION-RESPONSIVE ELEMENT-BINDING PROTEIN 2C"/>
    <property type="match status" value="1"/>
</dbReference>
<dbReference type="PANTHER" id="PTHR31241:SF24">
    <property type="entry name" value="ETHYLENE-RESPONSIVE TRANSCRIPTION FACTOR ABI4"/>
    <property type="match status" value="1"/>
</dbReference>
<dbReference type="GO" id="GO:0045893">
    <property type="term" value="P:positive regulation of DNA-templated transcription"/>
    <property type="evidence" value="ECO:0007669"/>
    <property type="project" value="TreeGrafter"/>
</dbReference>
<evidence type="ECO:0000259" key="9">
    <source>
        <dbReference type="PROSITE" id="PS51032"/>
    </source>
</evidence>
<evidence type="ECO:0000313" key="10">
    <source>
        <dbReference type="EMBL" id="KAJ9539892.1"/>
    </source>
</evidence>
<proteinExistence type="inferred from homology"/>
<keyword evidence="3" id="KW-0805">Transcription regulation</keyword>
<comment type="caution">
    <text evidence="10">The sequence shown here is derived from an EMBL/GenBank/DDBJ whole genome shotgun (WGS) entry which is preliminary data.</text>
</comment>
<dbReference type="Pfam" id="PF00847">
    <property type="entry name" value="AP2"/>
    <property type="match status" value="1"/>
</dbReference>
<evidence type="ECO:0000256" key="4">
    <source>
        <dbReference type="ARBA" id="ARBA00023125"/>
    </source>
</evidence>
<feature type="compositionally biased region" description="Low complexity" evidence="8">
    <location>
        <begin position="127"/>
        <end position="143"/>
    </location>
</feature>
<evidence type="ECO:0000256" key="5">
    <source>
        <dbReference type="ARBA" id="ARBA00023163"/>
    </source>
</evidence>
<dbReference type="CDD" id="cd00018">
    <property type="entry name" value="AP2"/>
    <property type="match status" value="1"/>
</dbReference>
<feature type="compositionally biased region" description="Low complexity" evidence="8">
    <location>
        <begin position="21"/>
        <end position="44"/>
    </location>
</feature>
<dbReference type="SUPFAM" id="SSF54171">
    <property type="entry name" value="DNA-binding domain"/>
    <property type="match status" value="1"/>
</dbReference>
<keyword evidence="6" id="KW-0539">Nucleus</keyword>
<feature type="region of interest" description="Disordered" evidence="8">
    <location>
        <begin position="122"/>
        <end position="165"/>
    </location>
</feature>
<feature type="region of interest" description="Disordered" evidence="8">
    <location>
        <begin position="1"/>
        <end position="65"/>
    </location>
</feature>
<dbReference type="SMART" id="SM00380">
    <property type="entry name" value="AP2"/>
    <property type="match status" value="1"/>
</dbReference>
<dbReference type="AlphaFoldDB" id="A0AA38SVC2"/>
<evidence type="ECO:0000256" key="3">
    <source>
        <dbReference type="ARBA" id="ARBA00023015"/>
    </source>
</evidence>
<dbReference type="Gene3D" id="3.30.730.10">
    <property type="entry name" value="AP2/ERF domain"/>
    <property type="match status" value="1"/>
</dbReference>
<dbReference type="Proteomes" id="UP001172457">
    <property type="component" value="Chromosome 7"/>
</dbReference>
<evidence type="ECO:0000256" key="6">
    <source>
        <dbReference type="ARBA" id="ARBA00023242"/>
    </source>
</evidence>
<dbReference type="PRINTS" id="PR00367">
    <property type="entry name" value="ETHRSPELEMNT"/>
</dbReference>
<accession>A0AA38SVC2</accession>
<name>A0AA38SVC2_9ASTR</name>
<organism evidence="10 11">
    <name type="scientific">Centaurea solstitialis</name>
    <name type="common">yellow star-thistle</name>
    <dbReference type="NCBI Taxonomy" id="347529"/>
    <lineage>
        <taxon>Eukaryota</taxon>
        <taxon>Viridiplantae</taxon>
        <taxon>Streptophyta</taxon>
        <taxon>Embryophyta</taxon>
        <taxon>Tracheophyta</taxon>
        <taxon>Spermatophyta</taxon>
        <taxon>Magnoliopsida</taxon>
        <taxon>eudicotyledons</taxon>
        <taxon>Gunneridae</taxon>
        <taxon>Pentapetalae</taxon>
        <taxon>asterids</taxon>
        <taxon>campanulids</taxon>
        <taxon>Asterales</taxon>
        <taxon>Asteraceae</taxon>
        <taxon>Carduoideae</taxon>
        <taxon>Cardueae</taxon>
        <taxon>Centaureinae</taxon>
        <taxon>Centaurea</taxon>
    </lineage>
</organism>
<sequence length="385" mass="40199">MDTTLNHSHPSPPPPPPPPATTTASGGATATGSGNGSGSPTKNNNNHRKSKGKGGPDNSKFKYRGVRQRSWGKWVAEIREPRKRTRRWLGTFATAEDAARAYDRAAVILYGSRAQLNLQQPSDGCTAAAGGASSSHHSSSSSSAGGGGGSRSGSGGSSSSSTTQTLRPILPRPAAFNLTFSAAAQAAPPTGAPVLANYIPYQFYPSVVQQQGGGGGGGGTGGNVVQYAVQLVQPNHQYLPSYSMNMNKMGVVEGHVDPTLTTMTTTISPPTSYDPNANPNPRNNDCTQWEQQQQQLLQQQCQNHQVINAKEDMIMNSLVGSVGSSLSLVSSSSPASMAVGDSVSDPTMAIVGCGEPSSPSLWSLTNDDEYPPPSIWDYGDPSFDF</sequence>
<evidence type="ECO:0000256" key="7">
    <source>
        <dbReference type="ARBA" id="ARBA00024343"/>
    </source>
</evidence>
<keyword evidence="11" id="KW-1185">Reference proteome</keyword>
<comment type="similarity">
    <text evidence="7">Belongs to the AP2/ERF transcription factor family. ERF subfamily.</text>
</comment>
<evidence type="ECO:0000256" key="1">
    <source>
        <dbReference type="ARBA" id="ARBA00004123"/>
    </source>
</evidence>
<feature type="domain" description="AP2/ERF" evidence="9">
    <location>
        <begin position="62"/>
        <end position="119"/>
    </location>
</feature>
<reference evidence="10" key="1">
    <citation type="submission" date="2023-03" db="EMBL/GenBank/DDBJ databases">
        <title>Chromosome-scale reference genome and RAD-based genetic map of yellow starthistle (Centaurea solstitialis) reveal putative structural variation and QTLs associated with invader traits.</title>
        <authorList>
            <person name="Reatini B."/>
            <person name="Cang F.A."/>
            <person name="Jiang Q."/>
            <person name="Mckibben M.T.W."/>
            <person name="Barker M.S."/>
            <person name="Rieseberg L.H."/>
            <person name="Dlugosch K.M."/>
        </authorList>
    </citation>
    <scope>NUCLEOTIDE SEQUENCE</scope>
    <source>
        <strain evidence="10">CAN-66</strain>
        <tissue evidence="10">Leaf</tissue>
    </source>
</reference>
<evidence type="ECO:0000256" key="2">
    <source>
        <dbReference type="ARBA" id="ARBA00022821"/>
    </source>
</evidence>
<keyword evidence="5" id="KW-0804">Transcription</keyword>
<feature type="compositionally biased region" description="Gly residues" evidence="8">
    <location>
        <begin position="144"/>
        <end position="156"/>
    </location>
</feature>
<dbReference type="InterPro" id="IPR016177">
    <property type="entry name" value="DNA-bd_dom_sf"/>
</dbReference>
<dbReference type="InterPro" id="IPR036955">
    <property type="entry name" value="AP2/ERF_dom_sf"/>
</dbReference>
<dbReference type="InterPro" id="IPR001471">
    <property type="entry name" value="AP2/ERF_dom"/>
</dbReference>
<feature type="compositionally biased region" description="Pro residues" evidence="8">
    <location>
        <begin position="10"/>
        <end position="20"/>
    </location>
</feature>
<keyword evidence="2" id="KW-0611">Plant defense</keyword>
<dbReference type="PROSITE" id="PS51032">
    <property type="entry name" value="AP2_ERF"/>
    <property type="match status" value="1"/>
</dbReference>
<evidence type="ECO:0000256" key="8">
    <source>
        <dbReference type="SAM" id="MobiDB-lite"/>
    </source>
</evidence>
<dbReference type="FunFam" id="3.30.730.10:FF:000001">
    <property type="entry name" value="Ethylene-responsive transcription factor 2"/>
    <property type="match status" value="1"/>
</dbReference>
<gene>
    <name evidence="10" type="ORF">OSB04_026398</name>
</gene>
<dbReference type="EMBL" id="JARYMX010000007">
    <property type="protein sequence ID" value="KAJ9539892.1"/>
    <property type="molecule type" value="Genomic_DNA"/>
</dbReference>
<keyword evidence="4" id="KW-0238">DNA-binding</keyword>
<evidence type="ECO:0000313" key="11">
    <source>
        <dbReference type="Proteomes" id="UP001172457"/>
    </source>
</evidence>
<comment type="subcellular location">
    <subcellularLocation>
        <location evidence="1">Nucleus</location>
    </subcellularLocation>
</comment>
<dbReference type="GO" id="GO:0006952">
    <property type="term" value="P:defense response"/>
    <property type="evidence" value="ECO:0007669"/>
    <property type="project" value="UniProtKB-KW"/>
</dbReference>